<evidence type="ECO:0000259" key="3">
    <source>
        <dbReference type="PROSITE" id="PS01124"/>
    </source>
</evidence>
<reference evidence="6" key="1">
    <citation type="submission" date="2019-11" db="EMBL/GenBank/DDBJ databases">
        <authorList>
            <person name="Jee S."/>
        </authorList>
    </citation>
    <scope>NUCLEOTIDE SEQUENCE [LARGE SCALE GENOMIC DNA]</scope>
    <source>
        <strain evidence="6">PZ1</strain>
    </source>
</reference>
<dbReference type="Gene3D" id="1.10.10.60">
    <property type="entry name" value="Homeodomain-like"/>
    <property type="match status" value="2"/>
</dbReference>
<keyword evidence="7" id="KW-1185">Reference proteome</keyword>
<dbReference type="GO" id="GO:0003700">
    <property type="term" value="F:DNA-binding transcription factor activity"/>
    <property type="evidence" value="ECO:0007669"/>
    <property type="project" value="InterPro"/>
</dbReference>
<keyword evidence="1" id="KW-0805">Transcription regulation</keyword>
<dbReference type="EMBL" id="JBIXKD010000007">
    <property type="protein sequence ID" value="MFJ5321369.1"/>
    <property type="molecule type" value="Genomic_DNA"/>
</dbReference>
<organism evidence="5 6">
    <name type="scientific">Pectobacterium parvum</name>
    <dbReference type="NCBI Taxonomy" id="2778550"/>
    <lineage>
        <taxon>Bacteria</taxon>
        <taxon>Pseudomonadati</taxon>
        <taxon>Pseudomonadota</taxon>
        <taxon>Gammaproteobacteria</taxon>
        <taxon>Enterobacterales</taxon>
        <taxon>Pectobacteriaceae</taxon>
        <taxon>Pectobacterium</taxon>
    </lineage>
</organism>
<dbReference type="InterPro" id="IPR009594">
    <property type="entry name" value="Tscrpt_reg_HTH_AraC_N"/>
</dbReference>
<name>A0AAP9IFM9_9GAMM</name>
<dbReference type="SMART" id="SM00342">
    <property type="entry name" value="HTH_ARAC"/>
    <property type="match status" value="1"/>
</dbReference>
<reference evidence="4 7" key="3">
    <citation type="submission" date="2024-10" db="EMBL/GenBank/DDBJ databases">
        <authorList>
            <person name="Lu C.-H."/>
        </authorList>
    </citation>
    <scope>NUCLEOTIDE SEQUENCE [LARGE SCALE GENOMIC DNA]</scope>
    <source>
        <strain evidence="4 7">22QBSP01-2</strain>
    </source>
</reference>
<dbReference type="PANTHER" id="PTHR43436">
    <property type="entry name" value="ARAC-FAMILY TRANSCRIPTIONAL REGULATOR"/>
    <property type="match status" value="1"/>
</dbReference>
<accession>A0AAP9IFM9</accession>
<dbReference type="Pfam" id="PF06719">
    <property type="entry name" value="AraC_N"/>
    <property type="match status" value="1"/>
</dbReference>
<dbReference type="GO" id="GO:0043565">
    <property type="term" value="F:sequence-specific DNA binding"/>
    <property type="evidence" value="ECO:0007669"/>
    <property type="project" value="InterPro"/>
</dbReference>
<dbReference type="SUPFAM" id="SSF46689">
    <property type="entry name" value="Homeodomain-like"/>
    <property type="match status" value="2"/>
</dbReference>
<evidence type="ECO:0000256" key="2">
    <source>
        <dbReference type="ARBA" id="ARBA00023163"/>
    </source>
</evidence>
<feature type="domain" description="HTH araC/xylS-type" evidence="3">
    <location>
        <begin position="197"/>
        <end position="295"/>
    </location>
</feature>
<dbReference type="AlphaFoldDB" id="A0AAP9IFM9"/>
<dbReference type="Proteomes" id="UP000464054">
    <property type="component" value="Chromosome"/>
</dbReference>
<dbReference type="PANTHER" id="PTHR43436:SF1">
    <property type="entry name" value="TRANSCRIPTIONAL REGULATORY PROTEIN"/>
    <property type="match status" value="1"/>
</dbReference>
<dbReference type="InterPro" id="IPR018060">
    <property type="entry name" value="HTH_AraC"/>
</dbReference>
<dbReference type="RefSeq" id="WP_039482215.1">
    <property type="nucleotide sequence ID" value="NZ_CP046377.1"/>
</dbReference>
<dbReference type="GeneID" id="90773173"/>
<dbReference type="EMBL" id="CP046377">
    <property type="protein sequence ID" value="QHQ23561.1"/>
    <property type="molecule type" value="Genomic_DNA"/>
</dbReference>
<evidence type="ECO:0000256" key="1">
    <source>
        <dbReference type="ARBA" id="ARBA00023015"/>
    </source>
</evidence>
<reference evidence="5" key="2">
    <citation type="journal article" date="2022" name="Plant Pathol J">
        <title>Comparative Genomic Analysis of Pathogenic Factors of Pectobacterium Species Isolated in South Korea Using Whole-Genome Sequencing.</title>
        <authorList>
            <person name="Jee S."/>
            <person name="Kang I.J."/>
            <person name="Bak G."/>
            <person name="Kang S."/>
            <person name="Lee J."/>
            <person name="Heu S."/>
            <person name="Hwang I."/>
        </authorList>
    </citation>
    <scope>NUCLEOTIDE SEQUENCE</scope>
    <source>
        <strain evidence="5">PZ1</strain>
    </source>
</reference>
<dbReference type="InterPro" id="IPR009057">
    <property type="entry name" value="Homeodomain-like_sf"/>
</dbReference>
<dbReference type="Pfam" id="PF12833">
    <property type="entry name" value="HTH_18"/>
    <property type="match status" value="1"/>
</dbReference>
<protein>
    <submittedName>
        <fullName evidence="4">AraC family transcriptional regulator N-terminal domain-containing protein</fullName>
    </submittedName>
    <submittedName>
        <fullName evidence="5">Helix-turn-helix domain-containing protein</fullName>
    </submittedName>
</protein>
<evidence type="ECO:0000313" key="7">
    <source>
        <dbReference type="Proteomes" id="UP001617714"/>
    </source>
</evidence>
<evidence type="ECO:0000313" key="4">
    <source>
        <dbReference type="EMBL" id="MFJ5321369.1"/>
    </source>
</evidence>
<dbReference type="Proteomes" id="UP001617714">
    <property type="component" value="Unassembled WGS sequence"/>
</dbReference>
<evidence type="ECO:0000313" key="6">
    <source>
        <dbReference type="Proteomes" id="UP000464054"/>
    </source>
</evidence>
<proteinExistence type="predicted"/>
<gene>
    <name evidence="4" type="ORF">ACIPSN_08320</name>
    <name evidence="5" type="ORF">GMX10_05340</name>
</gene>
<sequence>MSEKPEIMRCDDLAEIISRYLAEEGDIDTGIAELSLFRRNIPEQPSFCMVEPSIILVVQGTKQIIAGGDTYRYDPSRFLLTSLDLPATSQAITASPDVPCLGLMLKLDMQMISEIIWVNGDLITKRSQTPKGIETGLVTPTLLDSFRRLLALLDEPEAIPVLAPLLKKEIHYRLIKSDQAQRLCEIASIESHGYRIAKAIDWMKLNYTSAIKIDELAAKAQMSRPSFHHHFKQLTSMSPIQYQKWLRLNEAKRLMLNERLDAATTSYRVGYESPSQFSREYNRLFGSPPKKDINSLKGK</sequence>
<dbReference type="PROSITE" id="PS01124">
    <property type="entry name" value="HTH_ARAC_FAMILY_2"/>
    <property type="match status" value="1"/>
</dbReference>
<evidence type="ECO:0000313" key="5">
    <source>
        <dbReference type="EMBL" id="QHQ23561.1"/>
    </source>
</evidence>
<keyword evidence="2" id="KW-0804">Transcription</keyword>